<feature type="region of interest" description="Disordered" evidence="1">
    <location>
        <begin position="1"/>
        <end position="24"/>
    </location>
</feature>
<dbReference type="PANTHER" id="PTHR42924:SF3">
    <property type="entry name" value="POLYMERASE_HISTIDINOL PHOSPHATASE N-TERMINAL DOMAIN-CONTAINING PROTEIN"/>
    <property type="match status" value="1"/>
</dbReference>
<protein>
    <submittedName>
        <fullName evidence="3">PHP domain-containing protein</fullName>
    </submittedName>
</protein>
<dbReference type="SMART" id="SM00481">
    <property type="entry name" value="POLIIIAc"/>
    <property type="match status" value="1"/>
</dbReference>
<evidence type="ECO:0000313" key="3">
    <source>
        <dbReference type="EMBL" id="QPE03705.1"/>
    </source>
</evidence>
<keyword evidence="4" id="KW-1185">Reference proteome</keyword>
<dbReference type="Proteomes" id="UP000594480">
    <property type="component" value="Chromosome"/>
</dbReference>
<dbReference type="InterPro" id="IPR004013">
    <property type="entry name" value="PHP_dom"/>
</dbReference>
<dbReference type="KEGG" id="msf:IT882_10405"/>
<dbReference type="AlphaFoldDB" id="A0A7S8MWJ6"/>
<gene>
    <name evidence="3" type="ORF">IT882_10405</name>
</gene>
<dbReference type="InterPro" id="IPR003141">
    <property type="entry name" value="Pol/His_phosphatase_N"/>
</dbReference>
<organism evidence="3 4">
    <name type="scientific">Microbacterium schleiferi</name>
    <dbReference type="NCBI Taxonomy" id="69362"/>
    <lineage>
        <taxon>Bacteria</taxon>
        <taxon>Bacillati</taxon>
        <taxon>Actinomycetota</taxon>
        <taxon>Actinomycetes</taxon>
        <taxon>Micrococcales</taxon>
        <taxon>Microbacteriaceae</taxon>
        <taxon>Microbacterium</taxon>
    </lineage>
</organism>
<sequence>MDDERLFEGPADLHLHSNQSDGTDAPADVMRAAHRHGLRIAALTDHDTTAGWAEAADAAASLGMMFVPGMEMSARDDWRSVHVLAYLFDPDDGPLRAMTERVRTSRLERARMISERIARDFDLEWEDILAQTSDGATVGRPHIADALVARGHVQDREEAFRSILSPRSPYYVALFAPDPVTAVQLIAAAGGVPILAHPAGRAGPFPAPLVTRMLDAGLAGFELGHRDNTAAGIRQLESLVAERDLIVTGSSDYHGLGKPNVPGEFTTAPAMVERIVAAATGSAPVYP</sequence>
<dbReference type="EMBL" id="CP064760">
    <property type="protein sequence ID" value="QPE03705.1"/>
    <property type="molecule type" value="Genomic_DNA"/>
</dbReference>
<dbReference type="SUPFAM" id="SSF89550">
    <property type="entry name" value="PHP domain-like"/>
    <property type="match status" value="1"/>
</dbReference>
<evidence type="ECO:0000259" key="2">
    <source>
        <dbReference type="SMART" id="SM00481"/>
    </source>
</evidence>
<reference evidence="3 4" key="1">
    <citation type="submission" date="2020-11" db="EMBL/GenBank/DDBJ databases">
        <title>Amino acid is mineralized and recycled by bacteria in oceanic microbiome.</title>
        <authorList>
            <person name="Zheng L.Y."/>
        </authorList>
    </citation>
    <scope>NUCLEOTIDE SEQUENCE [LARGE SCALE GENOMIC DNA]</scope>
    <source>
        <strain evidence="3 4">A32-1</strain>
    </source>
</reference>
<name>A0A7S8MWJ6_9MICO</name>
<dbReference type="Pfam" id="PF02811">
    <property type="entry name" value="PHP"/>
    <property type="match status" value="1"/>
</dbReference>
<feature type="compositionally biased region" description="Basic and acidic residues" evidence="1">
    <location>
        <begin position="1"/>
        <end position="15"/>
    </location>
</feature>
<dbReference type="GO" id="GO:0035312">
    <property type="term" value="F:5'-3' DNA exonuclease activity"/>
    <property type="evidence" value="ECO:0007669"/>
    <property type="project" value="TreeGrafter"/>
</dbReference>
<dbReference type="InterPro" id="IPR052018">
    <property type="entry name" value="PHP_domain"/>
</dbReference>
<dbReference type="InterPro" id="IPR016195">
    <property type="entry name" value="Pol/histidinol_Pase-like"/>
</dbReference>
<dbReference type="RefSeq" id="WP_195691798.1">
    <property type="nucleotide sequence ID" value="NZ_CP064760.1"/>
</dbReference>
<evidence type="ECO:0000313" key="4">
    <source>
        <dbReference type="Proteomes" id="UP000594480"/>
    </source>
</evidence>
<proteinExistence type="predicted"/>
<evidence type="ECO:0000256" key="1">
    <source>
        <dbReference type="SAM" id="MobiDB-lite"/>
    </source>
</evidence>
<dbReference type="Gene3D" id="3.20.20.140">
    <property type="entry name" value="Metal-dependent hydrolases"/>
    <property type="match status" value="1"/>
</dbReference>
<feature type="domain" description="Polymerase/histidinol phosphatase N-terminal" evidence="2">
    <location>
        <begin position="11"/>
        <end position="76"/>
    </location>
</feature>
<accession>A0A7S8MWJ6</accession>
<dbReference type="Gene3D" id="1.10.150.650">
    <property type="match status" value="1"/>
</dbReference>
<dbReference type="CDD" id="cd07438">
    <property type="entry name" value="PHP_HisPPase_AMP"/>
    <property type="match status" value="1"/>
</dbReference>
<dbReference type="PANTHER" id="PTHR42924">
    <property type="entry name" value="EXONUCLEASE"/>
    <property type="match status" value="1"/>
</dbReference>
<dbReference type="GO" id="GO:0004534">
    <property type="term" value="F:5'-3' RNA exonuclease activity"/>
    <property type="evidence" value="ECO:0007669"/>
    <property type="project" value="TreeGrafter"/>
</dbReference>